<accession>A0AAV2EP00</accession>
<dbReference type="Gene3D" id="1.10.1200.270">
    <property type="entry name" value="Methyltransferase, alpha-helical capping domain"/>
    <property type="match status" value="1"/>
</dbReference>
<organism evidence="5 6">
    <name type="scientific">Linum trigynum</name>
    <dbReference type="NCBI Taxonomy" id="586398"/>
    <lineage>
        <taxon>Eukaryota</taxon>
        <taxon>Viridiplantae</taxon>
        <taxon>Streptophyta</taxon>
        <taxon>Embryophyta</taxon>
        <taxon>Tracheophyta</taxon>
        <taxon>Spermatophyta</taxon>
        <taxon>Magnoliopsida</taxon>
        <taxon>eudicotyledons</taxon>
        <taxon>Gunneridae</taxon>
        <taxon>Pentapetalae</taxon>
        <taxon>rosids</taxon>
        <taxon>fabids</taxon>
        <taxon>Malpighiales</taxon>
        <taxon>Linaceae</taxon>
        <taxon>Linum</taxon>
    </lineage>
</organism>
<dbReference type="InterPro" id="IPR029063">
    <property type="entry name" value="SAM-dependent_MTases_sf"/>
</dbReference>
<dbReference type="InterPro" id="IPR005299">
    <property type="entry name" value="MeTrfase_7"/>
</dbReference>
<dbReference type="Pfam" id="PF03492">
    <property type="entry name" value="Methyltransf_7"/>
    <property type="match status" value="1"/>
</dbReference>
<name>A0AAV2EP00_9ROSI</name>
<evidence type="ECO:0000256" key="3">
    <source>
        <dbReference type="ARBA" id="ARBA00022723"/>
    </source>
</evidence>
<protein>
    <submittedName>
        <fullName evidence="5">Uncharacterized protein</fullName>
    </submittedName>
</protein>
<keyword evidence="2" id="KW-0808">Transferase</keyword>
<proteinExistence type="predicted"/>
<dbReference type="InterPro" id="IPR042086">
    <property type="entry name" value="MeTrfase_capping"/>
</dbReference>
<keyword evidence="3" id="KW-0479">Metal-binding</keyword>
<dbReference type="AlphaFoldDB" id="A0AAV2EP00"/>
<dbReference type="PANTHER" id="PTHR31009">
    <property type="entry name" value="S-ADENOSYL-L-METHIONINE:CARBOXYL METHYLTRANSFERASE FAMILY PROTEIN"/>
    <property type="match status" value="1"/>
</dbReference>
<sequence length="167" mass="18396">MEMVTVLHVNGGLEETSYAMNSLLQRKGISRTLPITKEAIAKLMCSSGFPKGSRLVITDLGCASGPNTLLLVSEVIKVVDKLSRELGQECPELQVFLNDLPGNDFNHVFTSIQGFRENMKKEMGAAQAILDLNPEPLISIAGVWGSFYDRLFPTDSLHFIHSSYSLH</sequence>
<evidence type="ECO:0000313" key="6">
    <source>
        <dbReference type="Proteomes" id="UP001497516"/>
    </source>
</evidence>
<dbReference type="GO" id="GO:0032259">
    <property type="term" value="P:methylation"/>
    <property type="evidence" value="ECO:0007669"/>
    <property type="project" value="UniProtKB-KW"/>
</dbReference>
<evidence type="ECO:0000313" key="5">
    <source>
        <dbReference type="EMBL" id="CAL1387427.1"/>
    </source>
</evidence>
<dbReference type="Proteomes" id="UP001497516">
    <property type="component" value="Chromosome 5"/>
</dbReference>
<dbReference type="GO" id="GO:0046872">
    <property type="term" value="F:metal ion binding"/>
    <property type="evidence" value="ECO:0007669"/>
    <property type="project" value="UniProtKB-KW"/>
</dbReference>
<evidence type="ECO:0000256" key="4">
    <source>
        <dbReference type="ARBA" id="ARBA00022842"/>
    </source>
</evidence>
<dbReference type="EMBL" id="OZ034818">
    <property type="protein sequence ID" value="CAL1387427.1"/>
    <property type="molecule type" value="Genomic_DNA"/>
</dbReference>
<dbReference type="Gene3D" id="3.40.50.150">
    <property type="entry name" value="Vaccinia Virus protein VP39"/>
    <property type="match status" value="1"/>
</dbReference>
<gene>
    <name evidence="5" type="ORF">LTRI10_LOCUS28414</name>
</gene>
<keyword evidence="6" id="KW-1185">Reference proteome</keyword>
<evidence type="ECO:0000256" key="2">
    <source>
        <dbReference type="ARBA" id="ARBA00022679"/>
    </source>
</evidence>
<keyword evidence="4" id="KW-0460">Magnesium</keyword>
<reference evidence="5 6" key="1">
    <citation type="submission" date="2024-04" db="EMBL/GenBank/DDBJ databases">
        <authorList>
            <person name="Fracassetti M."/>
        </authorList>
    </citation>
    <scope>NUCLEOTIDE SEQUENCE [LARGE SCALE GENOMIC DNA]</scope>
</reference>
<dbReference type="GO" id="GO:0008168">
    <property type="term" value="F:methyltransferase activity"/>
    <property type="evidence" value="ECO:0007669"/>
    <property type="project" value="UniProtKB-KW"/>
</dbReference>
<dbReference type="SUPFAM" id="SSF53335">
    <property type="entry name" value="S-adenosyl-L-methionine-dependent methyltransferases"/>
    <property type="match status" value="1"/>
</dbReference>
<keyword evidence="1" id="KW-0489">Methyltransferase</keyword>
<evidence type="ECO:0000256" key="1">
    <source>
        <dbReference type="ARBA" id="ARBA00022603"/>
    </source>
</evidence>